<sequence length="236" mass="25803">MEVSKDVRSEFTDLIRVRNPKAVLISARKAAMIGSFAWPRMDGVLIKVEMVAGNSVITAIVDTGSQLNVARGEIARRKIPQVVDTTCIINMNDANGGSGQLRGMIRNAELACGGLKTKADLWVSEQAPFDLLLGRPWQRQNKVSIDERREGTYLVFKDPITDHPRFELLAAVAEDDTDGPAIHYQSLAWLRASELAPPESSAEEYVEGDGGVVDEGQRVGVAVLRFVRLVISATTD</sequence>
<dbReference type="GO" id="GO:0004190">
    <property type="term" value="F:aspartic-type endopeptidase activity"/>
    <property type="evidence" value="ECO:0007669"/>
    <property type="project" value="UniProtKB-KW"/>
</dbReference>
<dbReference type="EMBL" id="JACAZF010000006">
    <property type="protein sequence ID" value="KAF7302013.1"/>
    <property type="molecule type" value="Genomic_DNA"/>
</dbReference>
<proteinExistence type="predicted"/>
<dbReference type="Gene3D" id="2.40.70.10">
    <property type="entry name" value="Acid Proteases"/>
    <property type="match status" value="1"/>
</dbReference>
<keyword evidence="1" id="KW-0378">Hydrolase</keyword>
<dbReference type="InterPro" id="IPR001969">
    <property type="entry name" value="Aspartic_peptidase_AS"/>
</dbReference>
<protein>
    <submittedName>
        <fullName evidence="2">RT-RNaseH-2 domain-containing protein</fullName>
    </submittedName>
</protein>
<dbReference type="Proteomes" id="UP000636479">
    <property type="component" value="Unassembled WGS sequence"/>
</dbReference>
<reference evidence="2" key="1">
    <citation type="submission" date="2020-05" db="EMBL/GenBank/DDBJ databases">
        <title>Mycena genomes resolve the evolution of fungal bioluminescence.</title>
        <authorList>
            <person name="Tsai I.J."/>
        </authorList>
    </citation>
    <scope>NUCLEOTIDE SEQUENCE</scope>
    <source>
        <strain evidence="2">171206Taipei</strain>
    </source>
</reference>
<dbReference type="GeneID" id="59346885"/>
<dbReference type="AlphaFoldDB" id="A0A8H6W505"/>
<keyword evidence="1" id="KW-0645">Protease</keyword>
<keyword evidence="1" id="KW-0064">Aspartyl protease</keyword>
<comment type="caution">
    <text evidence="2">The sequence shown here is derived from an EMBL/GenBank/DDBJ whole genome shotgun (WGS) entry which is preliminary data.</text>
</comment>
<evidence type="ECO:0000256" key="1">
    <source>
        <dbReference type="ARBA" id="ARBA00022750"/>
    </source>
</evidence>
<dbReference type="OrthoDB" id="5535068at2759"/>
<dbReference type="RefSeq" id="XP_037220013.1">
    <property type="nucleotide sequence ID" value="XM_037364369.1"/>
</dbReference>
<dbReference type="SUPFAM" id="SSF50630">
    <property type="entry name" value="Acid proteases"/>
    <property type="match status" value="1"/>
</dbReference>
<dbReference type="InterPro" id="IPR021109">
    <property type="entry name" value="Peptidase_aspartic_dom_sf"/>
</dbReference>
<organism evidence="2 3">
    <name type="scientific">Mycena indigotica</name>
    <dbReference type="NCBI Taxonomy" id="2126181"/>
    <lineage>
        <taxon>Eukaryota</taxon>
        <taxon>Fungi</taxon>
        <taxon>Dikarya</taxon>
        <taxon>Basidiomycota</taxon>
        <taxon>Agaricomycotina</taxon>
        <taxon>Agaricomycetes</taxon>
        <taxon>Agaricomycetidae</taxon>
        <taxon>Agaricales</taxon>
        <taxon>Marasmiineae</taxon>
        <taxon>Mycenaceae</taxon>
        <taxon>Mycena</taxon>
    </lineage>
</organism>
<keyword evidence="3" id="KW-1185">Reference proteome</keyword>
<dbReference type="PROSITE" id="PS00141">
    <property type="entry name" value="ASP_PROTEASE"/>
    <property type="match status" value="1"/>
</dbReference>
<dbReference type="GO" id="GO:0006508">
    <property type="term" value="P:proteolysis"/>
    <property type="evidence" value="ECO:0007669"/>
    <property type="project" value="InterPro"/>
</dbReference>
<name>A0A8H6W505_9AGAR</name>
<gene>
    <name evidence="2" type="ORF">MIND_00767700</name>
</gene>
<evidence type="ECO:0000313" key="3">
    <source>
        <dbReference type="Proteomes" id="UP000636479"/>
    </source>
</evidence>
<evidence type="ECO:0000313" key="2">
    <source>
        <dbReference type="EMBL" id="KAF7302013.1"/>
    </source>
</evidence>
<dbReference type="CDD" id="cd00303">
    <property type="entry name" value="retropepsin_like"/>
    <property type="match status" value="1"/>
</dbReference>
<accession>A0A8H6W505</accession>